<organism evidence="8 9">
    <name type="scientific">Urochloa decumbens</name>
    <dbReference type="NCBI Taxonomy" id="240449"/>
    <lineage>
        <taxon>Eukaryota</taxon>
        <taxon>Viridiplantae</taxon>
        <taxon>Streptophyta</taxon>
        <taxon>Embryophyta</taxon>
        <taxon>Tracheophyta</taxon>
        <taxon>Spermatophyta</taxon>
        <taxon>Magnoliopsida</taxon>
        <taxon>Liliopsida</taxon>
        <taxon>Poales</taxon>
        <taxon>Poaceae</taxon>
        <taxon>PACMAD clade</taxon>
        <taxon>Panicoideae</taxon>
        <taxon>Panicodae</taxon>
        <taxon>Paniceae</taxon>
        <taxon>Melinidinae</taxon>
        <taxon>Urochloa</taxon>
    </lineage>
</organism>
<dbReference type="Gene3D" id="3.30.43.10">
    <property type="entry name" value="Uridine Diphospho-n-acetylenolpyruvylglucosamine Reductase, domain 2"/>
    <property type="match status" value="1"/>
</dbReference>
<dbReference type="GO" id="GO:0016491">
    <property type="term" value="F:oxidoreductase activity"/>
    <property type="evidence" value="ECO:0007669"/>
    <property type="project" value="UniProtKB-ARBA"/>
</dbReference>
<accession>A0ABC9BGC2</accession>
<comment type="similarity">
    <text evidence="2">Belongs to the oxygen-dependent FAD-linked oxidoreductase family.</text>
</comment>
<evidence type="ECO:0000313" key="9">
    <source>
        <dbReference type="Proteomes" id="UP001497457"/>
    </source>
</evidence>
<name>A0ABC9BGC2_9POAL</name>
<reference evidence="8 9" key="2">
    <citation type="submission" date="2024-10" db="EMBL/GenBank/DDBJ databases">
        <authorList>
            <person name="Ryan C."/>
        </authorList>
    </citation>
    <scope>NUCLEOTIDE SEQUENCE [LARGE SCALE GENOMIC DNA]</scope>
</reference>
<proteinExistence type="inferred from homology"/>
<sequence length="564" mass="62485">MSVVSYSHENGAPLMTSPFCDSVYILHTSRSLSCYALLTQQSMARTTIISHLLIALCILSSARASASNDVDAFIGCLSKAIPCHLVKTPGTKSYSKLLMSSVQNLRAIMPGTTRPAAIVAATDPAHVQATVVCGRRHSVRIRTRSGGHDYEGLSYASIHPGEHFAVLDLAKLRTINIDATRSEAWVDSGATIGELYYAAAAVNKTFGFPAGNCPTLGVGGHLSGGGFGGLARKYGLSADNVLDAVMVDAEGRLLNRSTMGEDLFWAIRGGGGESFGIIVSWKVRFVFVPETVTIFSISRSRNQSAIDLINKWQLVAPVLPRDLYLRVVVQNQQAAFIALFLGQCGRLVDTMRRYFSELGMTQQDCQEMSWVQSTVFGYFDTASLPTEVLLNRTNADYFVKVKSDHVRKVMPREVWESIWDKWLEKPEAATVMLDPYGALMGTISPSETPFPHRNYIYQLQLFSSWFENGTETLEKRLSWLRGVYEDLTPYVSNNPRAVFVNYRDLDLGTNELEGNVTSYEKAKVWGEKYFKGNFERLAAVKRKVDPEDYFRNEQSIPPLPAAIG</sequence>
<gene>
    <name evidence="8" type="ORF">URODEC1_LOCUS65167</name>
</gene>
<dbReference type="Gene3D" id="3.30.465.10">
    <property type="match status" value="1"/>
</dbReference>
<reference evidence="9" key="1">
    <citation type="submission" date="2024-06" db="EMBL/GenBank/DDBJ databases">
        <authorList>
            <person name="Ryan C."/>
        </authorList>
    </citation>
    <scope>NUCLEOTIDE SEQUENCE [LARGE SCALE GENOMIC DNA]</scope>
</reference>
<dbReference type="InterPro" id="IPR016166">
    <property type="entry name" value="FAD-bd_PCMH"/>
</dbReference>
<dbReference type="InterPro" id="IPR016169">
    <property type="entry name" value="FAD-bd_PCMH_sub2"/>
</dbReference>
<dbReference type="InterPro" id="IPR036318">
    <property type="entry name" value="FAD-bd_PCMH-like_sf"/>
</dbReference>
<evidence type="ECO:0000256" key="4">
    <source>
        <dbReference type="ARBA" id="ARBA00022729"/>
    </source>
</evidence>
<evidence type="ECO:0000256" key="5">
    <source>
        <dbReference type="ARBA" id="ARBA00022827"/>
    </source>
</evidence>
<keyword evidence="6" id="KW-0325">Glycoprotein</keyword>
<keyword evidence="4" id="KW-0732">Signal</keyword>
<dbReference type="InterPro" id="IPR006094">
    <property type="entry name" value="Oxid_FAD_bind_N"/>
</dbReference>
<evidence type="ECO:0000259" key="7">
    <source>
        <dbReference type="PROSITE" id="PS51387"/>
    </source>
</evidence>
<dbReference type="SUPFAM" id="SSF56176">
    <property type="entry name" value="FAD-binding/transporter-associated domain-like"/>
    <property type="match status" value="1"/>
</dbReference>
<evidence type="ECO:0000256" key="6">
    <source>
        <dbReference type="ARBA" id="ARBA00023180"/>
    </source>
</evidence>
<keyword evidence="3" id="KW-0285">Flavoprotein</keyword>
<dbReference type="Proteomes" id="UP001497457">
    <property type="component" value="Chromosome 26rd"/>
</dbReference>
<dbReference type="Pfam" id="PF08031">
    <property type="entry name" value="BBE"/>
    <property type="match status" value="1"/>
</dbReference>
<dbReference type="EMBL" id="OZ075136">
    <property type="protein sequence ID" value="CAL5001026.1"/>
    <property type="molecule type" value="Genomic_DNA"/>
</dbReference>
<dbReference type="InterPro" id="IPR012951">
    <property type="entry name" value="BBE"/>
</dbReference>
<dbReference type="Pfam" id="PF01565">
    <property type="entry name" value="FAD_binding_4"/>
    <property type="match status" value="1"/>
</dbReference>
<dbReference type="InterPro" id="IPR016167">
    <property type="entry name" value="FAD-bd_PCMH_sub1"/>
</dbReference>
<evidence type="ECO:0000256" key="3">
    <source>
        <dbReference type="ARBA" id="ARBA00022630"/>
    </source>
</evidence>
<comment type="cofactor">
    <cofactor evidence="1">
        <name>FAD</name>
        <dbReference type="ChEBI" id="CHEBI:57692"/>
    </cofactor>
</comment>
<dbReference type="PROSITE" id="PS51387">
    <property type="entry name" value="FAD_PCMH"/>
    <property type="match status" value="1"/>
</dbReference>
<dbReference type="AlphaFoldDB" id="A0ABC9BGC2"/>
<dbReference type="PANTHER" id="PTHR32448">
    <property type="entry name" value="OS08G0158400 PROTEIN"/>
    <property type="match status" value="1"/>
</dbReference>
<feature type="domain" description="FAD-binding PCMH-type" evidence="7">
    <location>
        <begin position="111"/>
        <end position="288"/>
    </location>
</feature>
<evidence type="ECO:0000256" key="1">
    <source>
        <dbReference type="ARBA" id="ARBA00001974"/>
    </source>
</evidence>
<evidence type="ECO:0000256" key="2">
    <source>
        <dbReference type="ARBA" id="ARBA00005466"/>
    </source>
</evidence>
<protein>
    <recommendedName>
        <fullName evidence="7">FAD-binding PCMH-type domain-containing protein</fullName>
    </recommendedName>
</protein>
<evidence type="ECO:0000313" key="8">
    <source>
        <dbReference type="EMBL" id="CAL5001026.1"/>
    </source>
</evidence>
<dbReference type="Gene3D" id="3.40.462.20">
    <property type="match status" value="1"/>
</dbReference>
<keyword evidence="9" id="KW-1185">Reference proteome</keyword>
<keyword evidence="5" id="KW-0274">FAD</keyword>